<dbReference type="PROSITE" id="PS50113">
    <property type="entry name" value="PAC"/>
    <property type="match status" value="1"/>
</dbReference>
<dbReference type="SMART" id="SM00387">
    <property type="entry name" value="HATPase_c"/>
    <property type="match status" value="1"/>
</dbReference>
<dbReference type="Pfam" id="PF13426">
    <property type="entry name" value="PAS_9"/>
    <property type="match status" value="1"/>
</dbReference>
<dbReference type="InterPro" id="IPR001789">
    <property type="entry name" value="Sig_transdc_resp-reg_receiver"/>
</dbReference>
<dbReference type="SMART" id="SM00448">
    <property type="entry name" value="REC"/>
    <property type="match status" value="1"/>
</dbReference>
<protein>
    <recommendedName>
        <fullName evidence="2">histidine kinase</fullName>
        <ecNumber evidence="2">2.7.13.3</ecNumber>
    </recommendedName>
</protein>
<dbReference type="SUPFAM" id="SSF47384">
    <property type="entry name" value="Homodimeric domain of signal transducing histidine kinase"/>
    <property type="match status" value="1"/>
</dbReference>
<dbReference type="SUPFAM" id="SSF55785">
    <property type="entry name" value="PYP-like sensor domain (PAS domain)"/>
    <property type="match status" value="1"/>
</dbReference>
<dbReference type="Gene3D" id="3.30.450.20">
    <property type="entry name" value="PAS domain"/>
    <property type="match status" value="1"/>
</dbReference>
<dbReference type="PROSITE" id="PS50112">
    <property type="entry name" value="PAS"/>
    <property type="match status" value="1"/>
</dbReference>
<dbReference type="Gene3D" id="3.40.50.2300">
    <property type="match status" value="1"/>
</dbReference>
<dbReference type="SUPFAM" id="SSF52172">
    <property type="entry name" value="CheY-like"/>
    <property type="match status" value="1"/>
</dbReference>
<dbReference type="InterPro" id="IPR003661">
    <property type="entry name" value="HisK_dim/P_dom"/>
</dbReference>
<dbReference type="SMART" id="SM00388">
    <property type="entry name" value="HisKA"/>
    <property type="match status" value="1"/>
</dbReference>
<dbReference type="Pfam" id="PF00072">
    <property type="entry name" value="Response_reg"/>
    <property type="match status" value="1"/>
</dbReference>
<comment type="caution">
    <text evidence="9">The sequence shown here is derived from an EMBL/GenBank/DDBJ whole genome shotgun (WGS) entry which is preliminary data.</text>
</comment>
<name>A0A2S9LLX1_9BURK</name>
<evidence type="ECO:0000259" key="7">
    <source>
        <dbReference type="PROSITE" id="PS50112"/>
    </source>
</evidence>
<dbReference type="InterPro" id="IPR036097">
    <property type="entry name" value="HisK_dim/P_sf"/>
</dbReference>
<keyword evidence="9" id="KW-0808">Transferase</keyword>
<evidence type="ECO:0000256" key="3">
    <source>
        <dbReference type="ARBA" id="ARBA00022553"/>
    </source>
</evidence>
<comment type="catalytic activity">
    <reaction evidence="1">
        <text>ATP + protein L-histidine = ADP + protein N-phospho-L-histidine.</text>
        <dbReference type="EC" id="2.7.13.3"/>
    </reaction>
</comment>
<evidence type="ECO:0000256" key="4">
    <source>
        <dbReference type="PROSITE-ProRule" id="PRU00169"/>
    </source>
</evidence>
<dbReference type="PRINTS" id="PR00344">
    <property type="entry name" value="BCTRLSENSOR"/>
</dbReference>
<dbReference type="PANTHER" id="PTHR43547:SF2">
    <property type="entry name" value="HYBRID SIGNAL TRANSDUCTION HISTIDINE KINASE C"/>
    <property type="match status" value="1"/>
</dbReference>
<keyword evidence="3 4" id="KW-0597">Phosphoprotein</keyword>
<sequence length="556" mass="60233">MRSCSLKQPAFNYKRGYNSIGDARMIDKAEPASEGPSGIKSGVTSPEPNLAEFQFLSVVESVPDYAICLLDLSGTIRTSNLGVELICGYTAQEVIGRNFACLFPADEIEAGLPERCLRVAASDHRFETEGWRMRKDCSRFWAHVTITPLHGDNAQLCGFVQIIRDISLRTHLEKGDAFADGFNRFIAKLGHELRNHLAPLRYSAAVFQSISGLGHELSLCRDSIDRQVRLLTRMVDDLVDAANVAAGEILLNVEVVTAREIVTLAVERTRGKAGDRGLQFNLDIPADEIVLNGDRLRLTQALCNLLDNAVRFSPVGERIDVVVRADGGKVAIRVVDFRLGILPGAGDSIFDMFEQQGMSVPAQPGEPGFGLGLSVSRSLVRLHDGSVHAETAGPGRGTTVTVLLPTTRAACDQVSAAEHSIPPSSAPLRIVVVDDNRDSADSLGVLLQMKGHAARVAYCAVEALALARGFRPHLMLMDLSMPDVDRFGLLCQVRSSDELAETVCVAVSGQTGASDRERTRRAGFDDHLGKPVEMQALDAVLLRVASGRTRSDGERQ</sequence>
<evidence type="ECO:0000256" key="2">
    <source>
        <dbReference type="ARBA" id="ARBA00012438"/>
    </source>
</evidence>
<dbReference type="InterPro" id="IPR036890">
    <property type="entry name" value="HATPase_C_sf"/>
</dbReference>
<dbReference type="EMBL" id="PVGH01000095">
    <property type="protein sequence ID" value="PRF55616.1"/>
    <property type="molecule type" value="Genomic_DNA"/>
</dbReference>
<dbReference type="InterPro" id="IPR035965">
    <property type="entry name" value="PAS-like_dom_sf"/>
</dbReference>
<dbReference type="PROSITE" id="PS50110">
    <property type="entry name" value="RESPONSE_REGULATORY"/>
    <property type="match status" value="1"/>
</dbReference>
<dbReference type="PROSITE" id="PS50109">
    <property type="entry name" value="HIS_KIN"/>
    <property type="match status" value="1"/>
</dbReference>
<proteinExistence type="predicted"/>
<dbReference type="InterPro" id="IPR011006">
    <property type="entry name" value="CheY-like_superfamily"/>
</dbReference>
<dbReference type="SUPFAM" id="SSF55874">
    <property type="entry name" value="ATPase domain of HSP90 chaperone/DNA topoisomerase II/histidine kinase"/>
    <property type="match status" value="1"/>
</dbReference>
<feature type="domain" description="Histidine kinase" evidence="5">
    <location>
        <begin position="188"/>
        <end position="408"/>
    </location>
</feature>
<dbReference type="Proteomes" id="UP000238982">
    <property type="component" value="Unassembled WGS sequence"/>
</dbReference>
<dbReference type="InterPro" id="IPR005467">
    <property type="entry name" value="His_kinase_dom"/>
</dbReference>
<dbReference type="CDD" id="cd00130">
    <property type="entry name" value="PAS"/>
    <property type="match status" value="1"/>
</dbReference>
<dbReference type="GO" id="GO:0000155">
    <property type="term" value="F:phosphorelay sensor kinase activity"/>
    <property type="evidence" value="ECO:0007669"/>
    <property type="project" value="InterPro"/>
</dbReference>
<evidence type="ECO:0000259" key="8">
    <source>
        <dbReference type="PROSITE" id="PS50113"/>
    </source>
</evidence>
<evidence type="ECO:0000259" key="5">
    <source>
        <dbReference type="PROSITE" id="PS50109"/>
    </source>
</evidence>
<dbReference type="EC" id="2.7.13.3" evidence="2"/>
<dbReference type="Gene3D" id="3.30.565.10">
    <property type="entry name" value="Histidine kinase-like ATPase, C-terminal domain"/>
    <property type="match status" value="1"/>
</dbReference>
<feature type="domain" description="PAC" evidence="8">
    <location>
        <begin position="126"/>
        <end position="178"/>
    </location>
</feature>
<accession>A0A2S9LLX1</accession>
<dbReference type="AlphaFoldDB" id="A0A2S9LLX1"/>
<evidence type="ECO:0000313" key="10">
    <source>
        <dbReference type="Proteomes" id="UP000238982"/>
    </source>
</evidence>
<dbReference type="InterPro" id="IPR004358">
    <property type="entry name" value="Sig_transdc_His_kin-like_C"/>
</dbReference>
<dbReference type="CDD" id="cd00082">
    <property type="entry name" value="HisKA"/>
    <property type="match status" value="1"/>
</dbReference>
<keyword evidence="9" id="KW-0418">Kinase</keyword>
<dbReference type="InterPro" id="IPR000700">
    <property type="entry name" value="PAS-assoc_C"/>
</dbReference>
<dbReference type="InterPro" id="IPR000014">
    <property type="entry name" value="PAS"/>
</dbReference>
<evidence type="ECO:0000313" key="9">
    <source>
        <dbReference type="EMBL" id="PRF55616.1"/>
    </source>
</evidence>
<dbReference type="Pfam" id="PF02518">
    <property type="entry name" value="HATPase_c"/>
    <property type="match status" value="1"/>
</dbReference>
<dbReference type="InterPro" id="IPR003594">
    <property type="entry name" value="HATPase_dom"/>
</dbReference>
<feature type="domain" description="PAS" evidence="7">
    <location>
        <begin position="51"/>
        <end position="98"/>
    </location>
</feature>
<dbReference type="CDD" id="cd00075">
    <property type="entry name" value="HATPase"/>
    <property type="match status" value="1"/>
</dbReference>
<organism evidence="9 10">
    <name type="scientific">Burkholderia multivorans</name>
    <dbReference type="NCBI Taxonomy" id="87883"/>
    <lineage>
        <taxon>Bacteria</taxon>
        <taxon>Pseudomonadati</taxon>
        <taxon>Pseudomonadota</taxon>
        <taxon>Betaproteobacteria</taxon>
        <taxon>Burkholderiales</taxon>
        <taxon>Burkholderiaceae</taxon>
        <taxon>Burkholderia</taxon>
        <taxon>Burkholderia cepacia complex</taxon>
    </lineage>
</organism>
<reference evidence="9 10" key="1">
    <citation type="submission" date="2018-03" db="EMBL/GenBank/DDBJ databases">
        <authorList>
            <person name="Keele B.F."/>
        </authorList>
    </citation>
    <scope>NUCLEOTIDE SEQUENCE [LARGE SCALE GENOMIC DNA]</scope>
    <source>
        <strain evidence="9 10">AU19729</strain>
    </source>
</reference>
<feature type="modified residue" description="4-aspartylphosphate" evidence="4">
    <location>
        <position position="478"/>
    </location>
</feature>
<dbReference type="NCBIfam" id="TIGR00229">
    <property type="entry name" value="sensory_box"/>
    <property type="match status" value="1"/>
</dbReference>
<dbReference type="PANTHER" id="PTHR43547">
    <property type="entry name" value="TWO-COMPONENT HISTIDINE KINASE"/>
    <property type="match status" value="1"/>
</dbReference>
<evidence type="ECO:0000256" key="1">
    <source>
        <dbReference type="ARBA" id="ARBA00000085"/>
    </source>
</evidence>
<dbReference type="Gene3D" id="1.10.287.130">
    <property type="match status" value="1"/>
</dbReference>
<feature type="domain" description="Response regulatory" evidence="6">
    <location>
        <begin position="429"/>
        <end position="545"/>
    </location>
</feature>
<gene>
    <name evidence="9" type="ORF">C6Q15_25740</name>
</gene>
<evidence type="ECO:0000259" key="6">
    <source>
        <dbReference type="PROSITE" id="PS50110"/>
    </source>
</evidence>